<sequence length="425" mass="48371">MIWSRGTAQVCLIYVIVSANILPTSSAEIVGKGKGDGYAGRTAALNPWERLTDPNPPTALPDLETSTTVEEIDEILRHVTGTHAGIITQRFRPHPFWLWRQWYGTVLYHTSKHAILNMIYAALWCALTRYHTTGDWKVWLLPVKGAHPRLEVVDKIWKTLMSLTTFLLTFFVGQAYTFWRTVHDQGRGIQGRMNDIHMLMATHAARQAKTGAYTKEASAALQELAAKLRGFHLLFWASNARRFRILLTQKGMERLVQVGYIERSTKERLDEIDLPPTLKWASMLESAMKQCDDGIRDWKVISHYSVALEQVLLDQFCRLRGLCATVPDLIDGRMPLAYAHFVQILVDSFLFVAPIAQYHEMGFYSVILVGILTLFYRGLLDLSKEFLDPLDSEDYCDGAVYLNLAVFIREVNSASTRWFRGAAKL</sequence>
<name>A0A7S3P6A7_9STRA</name>
<accession>A0A7S3P6A7</accession>
<feature type="signal peptide" evidence="1">
    <location>
        <begin position="1"/>
        <end position="27"/>
    </location>
</feature>
<dbReference type="EMBL" id="HBIM01009237">
    <property type="protein sequence ID" value="CAE0410306.1"/>
    <property type="molecule type" value="Transcribed_RNA"/>
</dbReference>
<keyword evidence="1" id="KW-0732">Signal</keyword>
<reference evidence="2" key="1">
    <citation type="submission" date="2021-01" db="EMBL/GenBank/DDBJ databases">
        <authorList>
            <person name="Corre E."/>
            <person name="Pelletier E."/>
            <person name="Niang G."/>
            <person name="Scheremetjew M."/>
            <person name="Finn R."/>
            <person name="Kale V."/>
            <person name="Holt S."/>
            <person name="Cochrane G."/>
            <person name="Meng A."/>
            <person name="Brown T."/>
            <person name="Cohen L."/>
        </authorList>
    </citation>
    <scope>NUCLEOTIDE SEQUENCE</scope>
    <source>
        <strain evidence="2">CCMP127</strain>
    </source>
</reference>
<organism evidence="2">
    <name type="scientific">Amphora coffeiformis</name>
    <dbReference type="NCBI Taxonomy" id="265554"/>
    <lineage>
        <taxon>Eukaryota</taxon>
        <taxon>Sar</taxon>
        <taxon>Stramenopiles</taxon>
        <taxon>Ochrophyta</taxon>
        <taxon>Bacillariophyta</taxon>
        <taxon>Bacillariophyceae</taxon>
        <taxon>Bacillariophycidae</taxon>
        <taxon>Thalassiophysales</taxon>
        <taxon>Catenulaceae</taxon>
        <taxon>Amphora</taxon>
    </lineage>
</organism>
<dbReference type="AlphaFoldDB" id="A0A7S3P6A7"/>
<proteinExistence type="predicted"/>
<gene>
    <name evidence="2" type="ORF">ACOF00016_LOCUS7818</name>
</gene>
<evidence type="ECO:0000256" key="1">
    <source>
        <dbReference type="SAM" id="SignalP"/>
    </source>
</evidence>
<evidence type="ECO:0000313" key="2">
    <source>
        <dbReference type="EMBL" id="CAE0410306.1"/>
    </source>
</evidence>
<evidence type="ECO:0008006" key="3">
    <source>
        <dbReference type="Google" id="ProtNLM"/>
    </source>
</evidence>
<feature type="chain" id="PRO_5031326971" description="Bestrophin homolog" evidence="1">
    <location>
        <begin position="28"/>
        <end position="425"/>
    </location>
</feature>
<dbReference type="GO" id="GO:0005254">
    <property type="term" value="F:chloride channel activity"/>
    <property type="evidence" value="ECO:0007669"/>
    <property type="project" value="InterPro"/>
</dbReference>
<protein>
    <recommendedName>
        <fullName evidence="3">Bestrophin homolog</fullName>
    </recommendedName>
</protein>